<dbReference type="Proteomes" id="UP000499080">
    <property type="component" value="Unassembled WGS sequence"/>
</dbReference>
<dbReference type="OrthoDB" id="7607518at2759"/>
<name>A0A4Y2AEF6_ARAVE</name>
<comment type="caution">
    <text evidence="1">The sequence shown here is derived from an EMBL/GenBank/DDBJ whole genome shotgun (WGS) entry which is preliminary data.</text>
</comment>
<protein>
    <submittedName>
        <fullName evidence="1">Uncharacterized protein</fullName>
    </submittedName>
</protein>
<dbReference type="EMBL" id="BGPR01000014">
    <property type="protein sequence ID" value="GBL78100.1"/>
    <property type="molecule type" value="Genomic_DNA"/>
</dbReference>
<keyword evidence="2" id="KW-1185">Reference proteome</keyword>
<proteinExistence type="predicted"/>
<accession>A0A4Y2AEF6</accession>
<evidence type="ECO:0000313" key="1">
    <source>
        <dbReference type="EMBL" id="GBL78100.1"/>
    </source>
</evidence>
<dbReference type="AlphaFoldDB" id="A0A4Y2AEF6"/>
<gene>
    <name evidence="1" type="ORF">AVEN_143394_1</name>
</gene>
<sequence length="170" mass="19133">MAGAILLEDKQLMGYGTAVFQPSDDFCSQSQEMVPETFRTEMDSLSGKKGDDEKNLRQYPVDPIVNEIESLAKIRGLEVDSNDIGELVEEHSQELTTEELMELHCVSQQEVMEKSLSEEEKVTAKQQSSRTKKEMLKAWETVASDIEKHNSNKVVAKHATNLFHDNAVSD</sequence>
<evidence type="ECO:0000313" key="2">
    <source>
        <dbReference type="Proteomes" id="UP000499080"/>
    </source>
</evidence>
<organism evidence="1 2">
    <name type="scientific">Araneus ventricosus</name>
    <name type="common">Orbweaver spider</name>
    <name type="synonym">Epeira ventricosa</name>
    <dbReference type="NCBI Taxonomy" id="182803"/>
    <lineage>
        <taxon>Eukaryota</taxon>
        <taxon>Metazoa</taxon>
        <taxon>Ecdysozoa</taxon>
        <taxon>Arthropoda</taxon>
        <taxon>Chelicerata</taxon>
        <taxon>Arachnida</taxon>
        <taxon>Araneae</taxon>
        <taxon>Araneomorphae</taxon>
        <taxon>Entelegynae</taxon>
        <taxon>Araneoidea</taxon>
        <taxon>Araneidae</taxon>
        <taxon>Araneus</taxon>
    </lineage>
</organism>
<reference evidence="1 2" key="1">
    <citation type="journal article" date="2019" name="Sci. Rep.">
        <title>Orb-weaving spider Araneus ventricosus genome elucidates the spidroin gene catalogue.</title>
        <authorList>
            <person name="Kono N."/>
            <person name="Nakamura H."/>
            <person name="Ohtoshi R."/>
            <person name="Moran D.A.P."/>
            <person name="Shinohara A."/>
            <person name="Yoshida Y."/>
            <person name="Fujiwara M."/>
            <person name="Mori M."/>
            <person name="Tomita M."/>
            <person name="Arakawa K."/>
        </authorList>
    </citation>
    <scope>NUCLEOTIDE SEQUENCE [LARGE SCALE GENOMIC DNA]</scope>
</reference>